<comment type="similarity">
    <text evidence="2">Belongs to the EamA transporter family.</text>
</comment>
<sequence length="320" mass="33442">MIDTTHQQATRAKVLVALLLVYLVWGSIFLAIKVVVEEGAPPLWAMSVRFVCASVIMGGLLAARGGVRRLHVSARELRGTVVMGLLLLCFGNGLTSLGILGGVSSGGAALLVASTPMWIALFRTLDGDRPSVLALVGIALGAVGLVHLMSSGQLDVETAFPLIGSLIVLVSALSWSAGSYLQPRMSLPKDNLVGVTYQLLVAGIGLGIGALLRGEEVTLDFTPLAWLAVAFLAVLGSLVAFTAYSWLLGNAPISLVSTQAYVNPLVAVALGWLVFSEPVTPAMLLGSSLILASVLVLLYTERSARLRRVVATPPSLAPRP</sequence>
<feature type="transmembrane region" description="Helical" evidence="6">
    <location>
        <begin position="79"/>
        <end position="100"/>
    </location>
</feature>
<evidence type="ECO:0000256" key="1">
    <source>
        <dbReference type="ARBA" id="ARBA00004141"/>
    </source>
</evidence>
<dbReference type="Proteomes" id="UP000294853">
    <property type="component" value="Chromosome"/>
</dbReference>
<feature type="transmembrane region" description="Helical" evidence="6">
    <location>
        <begin position="193"/>
        <end position="212"/>
    </location>
</feature>
<feature type="transmembrane region" description="Helical" evidence="6">
    <location>
        <begin position="12"/>
        <end position="32"/>
    </location>
</feature>
<dbReference type="SUPFAM" id="SSF103481">
    <property type="entry name" value="Multidrug resistance efflux transporter EmrE"/>
    <property type="match status" value="1"/>
</dbReference>
<feature type="domain" description="EamA" evidence="7">
    <location>
        <begin position="15"/>
        <end position="147"/>
    </location>
</feature>
<evidence type="ECO:0000256" key="6">
    <source>
        <dbReference type="SAM" id="Phobius"/>
    </source>
</evidence>
<feature type="transmembrane region" description="Helical" evidence="6">
    <location>
        <begin position="106"/>
        <end position="125"/>
    </location>
</feature>
<accession>A0A4P7IF93</accession>
<feature type="transmembrane region" description="Helical" evidence="6">
    <location>
        <begin position="282"/>
        <end position="300"/>
    </location>
</feature>
<dbReference type="KEGG" id="nsn:EXE58_10985"/>
<evidence type="ECO:0000256" key="2">
    <source>
        <dbReference type="ARBA" id="ARBA00007362"/>
    </source>
</evidence>
<evidence type="ECO:0000259" key="7">
    <source>
        <dbReference type="Pfam" id="PF00892"/>
    </source>
</evidence>
<keyword evidence="5 6" id="KW-0472">Membrane</keyword>
<gene>
    <name evidence="8" type="ORF">EXE58_10985</name>
</gene>
<feature type="transmembrane region" description="Helical" evidence="6">
    <location>
        <begin position="132"/>
        <end position="150"/>
    </location>
</feature>
<dbReference type="GO" id="GO:0016020">
    <property type="term" value="C:membrane"/>
    <property type="evidence" value="ECO:0007669"/>
    <property type="project" value="UniProtKB-SubCell"/>
</dbReference>
<dbReference type="InterPro" id="IPR037185">
    <property type="entry name" value="EmrE-like"/>
</dbReference>
<feature type="domain" description="EamA" evidence="7">
    <location>
        <begin position="163"/>
        <end position="298"/>
    </location>
</feature>
<proteinExistence type="inferred from homology"/>
<dbReference type="Gene3D" id="1.10.3730.20">
    <property type="match status" value="1"/>
</dbReference>
<feature type="transmembrane region" description="Helical" evidence="6">
    <location>
        <begin position="44"/>
        <end position="67"/>
    </location>
</feature>
<organism evidence="8 9">
    <name type="scientific">Nocardioides seonyuensis</name>
    <dbReference type="NCBI Taxonomy" id="2518371"/>
    <lineage>
        <taxon>Bacteria</taxon>
        <taxon>Bacillati</taxon>
        <taxon>Actinomycetota</taxon>
        <taxon>Actinomycetes</taxon>
        <taxon>Propionibacteriales</taxon>
        <taxon>Nocardioidaceae</taxon>
        <taxon>Nocardioides</taxon>
    </lineage>
</organism>
<dbReference type="AlphaFoldDB" id="A0A4P7IF93"/>
<keyword evidence="4 6" id="KW-1133">Transmembrane helix</keyword>
<feature type="transmembrane region" description="Helical" evidence="6">
    <location>
        <begin position="162"/>
        <end position="181"/>
    </location>
</feature>
<dbReference type="OrthoDB" id="9812547at2"/>
<dbReference type="InterPro" id="IPR050638">
    <property type="entry name" value="AA-Vitamin_Transporters"/>
</dbReference>
<evidence type="ECO:0000313" key="8">
    <source>
        <dbReference type="EMBL" id="QBX55935.1"/>
    </source>
</evidence>
<keyword evidence="9" id="KW-1185">Reference proteome</keyword>
<evidence type="ECO:0000313" key="9">
    <source>
        <dbReference type="Proteomes" id="UP000294853"/>
    </source>
</evidence>
<dbReference type="RefSeq" id="WP_135267926.1">
    <property type="nucleotide sequence ID" value="NZ_CP038436.1"/>
</dbReference>
<dbReference type="PANTHER" id="PTHR32322:SF2">
    <property type="entry name" value="EAMA DOMAIN-CONTAINING PROTEIN"/>
    <property type="match status" value="1"/>
</dbReference>
<keyword evidence="3 6" id="KW-0812">Transmembrane</keyword>
<evidence type="ECO:0000256" key="4">
    <source>
        <dbReference type="ARBA" id="ARBA00022989"/>
    </source>
</evidence>
<protein>
    <submittedName>
        <fullName evidence="8">EamA family transporter</fullName>
    </submittedName>
</protein>
<evidence type="ECO:0000256" key="3">
    <source>
        <dbReference type="ARBA" id="ARBA00022692"/>
    </source>
</evidence>
<feature type="transmembrane region" description="Helical" evidence="6">
    <location>
        <begin position="224"/>
        <end position="248"/>
    </location>
</feature>
<evidence type="ECO:0000256" key="5">
    <source>
        <dbReference type="ARBA" id="ARBA00023136"/>
    </source>
</evidence>
<comment type="subcellular location">
    <subcellularLocation>
        <location evidence="1">Membrane</location>
        <topology evidence="1">Multi-pass membrane protein</topology>
    </subcellularLocation>
</comment>
<dbReference type="PANTHER" id="PTHR32322">
    <property type="entry name" value="INNER MEMBRANE TRANSPORTER"/>
    <property type="match status" value="1"/>
</dbReference>
<name>A0A4P7IF93_9ACTN</name>
<dbReference type="Pfam" id="PF00892">
    <property type="entry name" value="EamA"/>
    <property type="match status" value="2"/>
</dbReference>
<reference evidence="8 9" key="1">
    <citation type="submission" date="2019-03" db="EMBL/GenBank/DDBJ databases">
        <title>Three New Species of Nocardioides, Nocardioides euryhalodurans sp. nov., Nocardioides seonyuensis sp. nov. and Nocardioides eburneoflavus sp. nov. Iolated from Soil.</title>
        <authorList>
            <person name="Roh S.G."/>
            <person name="Lee C."/>
            <person name="Kim M.-K."/>
            <person name="Kim S.B."/>
        </authorList>
    </citation>
    <scope>NUCLEOTIDE SEQUENCE [LARGE SCALE GENOMIC DNA]</scope>
    <source>
        <strain evidence="8 9">MMS17-SY207-3</strain>
    </source>
</reference>
<dbReference type="InterPro" id="IPR000620">
    <property type="entry name" value="EamA_dom"/>
</dbReference>
<feature type="transmembrane region" description="Helical" evidence="6">
    <location>
        <begin position="260"/>
        <end position="276"/>
    </location>
</feature>
<dbReference type="EMBL" id="CP038436">
    <property type="protein sequence ID" value="QBX55935.1"/>
    <property type="molecule type" value="Genomic_DNA"/>
</dbReference>